<reference evidence="3 4" key="1">
    <citation type="submission" date="2022-03" db="EMBL/GenBank/DDBJ databases">
        <title>Isotopic signatures of nitrous oxide derived from detoxification processes.</title>
        <authorList>
            <person name="Behrendt U."/>
            <person name="Buchen C."/>
            <person name="Well R."/>
            <person name="Ulrich A."/>
            <person name="Rohe L."/>
            <person name="Kolb S."/>
            <person name="Schloter M."/>
            <person name="Horn M.A."/>
            <person name="Augustin J."/>
        </authorList>
    </citation>
    <scope>NUCLEOTIDE SEQUENCE [LARGE SCALE GENOMIC DNA]</scope>
    <source>
        <strain evidence="3 4">S4-C24</strain>
    </source>
</reference>
<dbReference type="SUPFAM" id="SSF46767">
    <property type="entry name" value="Methylated DNA-protein cysteine methyltransferase, C-terminal domain"/>
    <property type="match status" value="1"/>
</dbReference>
<keyword evidence="1" id="KW-0227">DNA damage</keyword>
<evidence type="ECO:0000259" key="2">
    <source>
        <dbReference type="Pfam" id="PF01035"/>
    </source>
</evidence>
<evidence type="ECO:0000313" key="3">
    <source>
        <dbReference type="EMBL" id="UNK47025.1"/>
    </source>
</evidence>
<protein>
    <submittedName>
        <fullName evidence="3">MGMT family protein</fullName>
    </submittedName>
</protein>
<dbReference type="Proteomes" id="UP000829069">
    <property type="component" value="Chromosome"/>
</dbReference>
<accession>A0ABY3W9L2</accession>
<feature type="domain" description="Methylated-DNA-[protein]-cysteine S-methyltransferase DNA binding" evidence="2">
    <location>
        <begin position="7"/>
        <end position="63"/>
    </location>
</feature>
<sequence>MRQAVVEAVLDLAAIVPPGRVLSYGDVAELLEVGGPRLVGRIMSLHGDAAPWWRIIRADGSLPDELMARAVVHYRREGTPLAAPATGPAKVRMAQARWMPQDKEFTAIERLRHKVSEATDGMGA</sequence>
<organism evidence="3 4">
    <name type="scientific">Arthrobacter sulfonylureivorans</name>
    <dbReference type="NCBI Taxonomy" id="2486855"/>
    <lineage>
        <taxon>Bacteria</taxon>
        <taxon>Bacillati</taxon>
        <taxon>Actinomycetota</taxon>
        <taxon>Actinomycetes</taxon>
        <taxon>Micrococcales</taxon>
        <taxon>Micrococcaceae</taxon>
        <taxon>Arthrobacter</taxon>
    </lineage>
</organism>
<dbReference type="PANTHER" id="PTHR42942">
    <property type="entry name" value="6-O-METHYLGUANINE DNA METHYLTRANSFERASE"/>
    <property type="match status" value="1"/>
</dbReference>
<dbReference type="EMBL" id="CP093326">
    <property type="protein sequence ID" value="UNK47025.1"/>
    <property type="molecule type" value="Genomic_DNA"/>
</dbReference>
<dbReference type="InterPro" id="IPR052520">
    <property type="entry name" value="ATL_DNA_repair"/>
</dbReference>
<dbReference type="Gene3D" id="1.10.10.10">
    <property type="entry name" value="Winged helix-like DNA-binding domain superfamily/Winged helix DNA-binding domain"/>
    <property type="match status" value="1"/>
</dbReference>
<evidence type="ECO:0000256" key="1">
    <source>
        <dbReference type="ARBA" id="ARBA00022763"/>
    </source>
</evidence>
<keyword evidence="4" id="KW-1185">Reference proteome</keyword>
<dbReference type="Pfam" id="PF01035">
    <property type="entry name" value="DNA_binding_1"/>
    <property type="match status" value="1"/>
</dbReference>
<dbReference type="InterPro" id="IPR036388">
    <property type="entry name" value="WH-like_DNA-bd_sf"/>
</dbReference>
<proteinExistence type="predicted"/>
<dbReference type="PANTHER" id="PTHR42942:SF1">
    <property type="entry name" value="ALKYLTRANSFERASE-LIKE PROTEIN 1"/>
    <property type="match status" value="1"/>
</dbReference>
<gene>
    <name evidence="3" type="ORF">MNQ99_06660</name>
</gene>
<dbReference type="InterPro" id="IPR014048">
    <property type="entry name" value="MethylDNA_cys_MeTrfase_DNA-bd"/>
</dbReference>
<name>A0ABY3W9L2_9MICC</name>
<dbReference type="CDD" id="cd06445">
    <property type="entry name" value="ATase"/>
    <property type="match status" value="1"/>
</dbReference>
<dbReference type="InterPro" id="IPR036217">
    <property type="entry name" value="MethylDNA_cys_MeTrfase_DNAb"/>
</dbReference>
<evidence type="ECO:0000313" key="4">
    <source>
        <dbReference type="Proteomes" id="UP000829069"/>
    </source>
</evidence>
<dbReference type="RefSeq" id="WP_127511315.1">
    <property type="nucleotide sequence ID" value="NZ_CP093326.1"/>
</dbReference>